<proteinExistence type="inferred from homology"/>
<dbReference type="Pfam" id="PF02516">
    <property type="entry name" value="STT3"/>
    <property type="match status" value="1"/>
</dbReference>
<reference evidence="24" key="5">
    <citation type="submission" date="2025-09" db="UniProtKB">
        <authorList>
            <consortium name="Ensembl"/>
        </authorList>
    </citation>
    <scope>IDENTIFICATION</scope>
</reference>
<sequence>QNLSFQLNYPHESSASFSPNMAEHHTVSECKHKANPNAGGSLSGNGLSGGLTQPAGWQSLLSFTILFLAWLAGFSSRLFAVIRFESIIHEFDPWFNYRSTHHLSTNGFYEFLNWFDERAWYPLGRIVGGTVYPGLMVTAGLIHYLLNLLHVTVHIRDVCVFLAPVFSGLTAISTFLLTRELWNQSAGLLAACFIAIVPGYISRSVAGSFDNEGIAIFALQFTYYLWVKSVKTGSVFWTIGCCLSYFYMVSAWGGYVFIINLIPLHVFVLLLMQRYSRRLYIAYSTFYIVGLVLSMQIPFVGFQPIRTSEHMAAAGVFALLQAYAFLQYLKDRLTKQEFQTLFFLGVSLAAGVVFLTVIYLTYTELGCLYLYSVYAKIHIPIIASVSEHQPTTWVSFFFDLHILVCTFPAGLWFCIKNVNDERVFVALYAISAVYFAGVMVRLMLTLTPVVCMLSAIAFSSVFEHYLGDDTKRENPPAEDSSDEDDKRNSGNLYDKAGKVRKHVSEQDKPEEGLGPNIKSIVTMLMLMLLMMFAVHCTWVTSNAYSSPSVVLASYNHDGSRNILDDFREAYYWLRQNTDEHARVMSWWDYGYQIAGMANRTTLVDNNTWNNSHIALVGKAMSSNESAAYEIMKSLDVDYVLIIFGGVIGYSGDDINKFLWMVRIAEGEHPKDIRESDYFTPQGEFRVDKAGSPTLLNCLMYKMSYYRFGEMQLDFRTPPGFDRTRNAEIGNKDIRLKHLEEAFTSEHWLVRIYRVKKQENRQPLEHKLRSVLAKQKYTSKKKGKKLNKKSV</sequence>
<comment type="cofactor">
    <cofactor evidence="2">
        <name>Mg(2+)</name>
        <dbReference type="ChEBI" id="CHEBI:18420"/>
    </cofactor>
</comment>
<evidence type="ECO:0000256" key="5">
    <source>
        <dbReference type="ARBA" id="ARBA00010810"/>
    </source>
</evidence>
<dbReference type="PANTHER" id="PTHR13872">
    <property type="entry name" value="DOLICHYL-DIPHOSPHOOLIGOSACCHARIDE--PROTEIN GLYCOSYLTRANSFERASE SUBUNIT"/>
    <property type="match status" value="1"/>
</dbReference>
<feature type="transmembrane region" description="Helical" evidence="21">
    <location>
        <begin position="341"/>
        <end position="362"/>
    </location>
</feature>
<feature type="transmembrane region" description="Helical" evidence="21">
    <location>
        <begin position="311"/>
        <end position="329"/>
    </location>
</feature>
<feature type="transmembrane region" description="Helical" evidence="21">
    <location>
        <begin position="393"/>
        <end position="415"/>
    </location>
</feature>
<evidence type="ECO:0000256" key="7">
    <source>
        <dbReference type="ARBA" id="ARBA00022676"/>
    </source>
</evidence>
<keyword evidence="8" id="KW-0808">Transferase</keyword>
<feature type="transmembrane region" description="Helical" evidence="21">
    <location>
        <begin position="60"/>
        <end position="82"/>
    </location>
</feature>
<dbReference type="UniPathway" id="UPA00378"/>
<evidence type="ECO:0000256" key="15">
    <source>
        <dbReference type="ARBA" id="ARBA00023180"/>
    </source>
</evidence>
<feature type="transmembrane region" description="Helical" evidence="21">
    <location>
        <begin position="422"/>
        <end position="440"/>
    </location>
</feature>
<evidence type="ECO:0000256" key="4">
    <source>
        <dbReference type="ARBA" id="ARBA00004922"/>
    </source>
</evidence>
<feature type="domain" description="STT3/PglB/AglB core" evidence="23">
    <location>
        <begin position="583"/>
        <end position="639"/>
    </location>
</feature>
<accession>A0A4W4HTS6</accession>
<evidence type="ECO:0000256" key="17">
    <source>
        <dbReference type="ARBA" id="ARBA00048829"/>
    </source>
</evidence>
<reference evidence="24" key="3">
    <citation type="submission" date="2020-05" db="EMBL/GenBank/DDBJ databases">
        <title>Electrophorus electricus (electric eel) genome, fEleEle1, primary haplotype.</title>
        <authorList>
            <person name="Myers G."/>
            <person name="Meyer A."/>
            <person name="Fedrigo O."/>
            <person name="Formenti G."/>
            <person name="Rhie A."/>
            <person name="Tracey A."/>
            <person name="Sims Y."/>
            <person name="Jarvis E.D."/>
        </authorList>
    </citation>
    <scope>NUCLEOTIDE SEQUENCE [LARGE SCALE GENOMIC DNA]</scope>
</reference>
<evidence type="ECO:0000256" key="10">
    <source>
        <dbReference type="ARBA" id="ARBA00022723"/>
    </source>
</evidence>
<keyword evidence="10" id="KW-0479">Metal-binding</keyword>
<evidence type="ECO:0000256" key="16">
    <source>
        <dbReference type="ARBA" id="ARBA00023211"/>
    </source>
</evidence>
<keyword evidence="13 21" id="KW-1133">Transmembrane helix</keyword>
<keyword evidence="7" id="KW-0328">Glycosyltransferase</keyword>
<dbReference type="Gene3D" id="3.40.50.12610">
    <property type="match status" value="1"/>
</dbReference>
<keyword evidence="11" id="KW-0256">Endoplasmic reticulum</keyword>
<feature type="transmembrane region" description="Helical" evidence="21">
    <location>
        <begin position="126"/>
        <end position="146"/>
    </location>
</feature>
<comment type="similarity">
    <text evidence="5">Belongs to the STT3 family.</text>
</comment>
<feature type="transmembrane region" description="Helical" evidence="21">
    <location>
        <begin position="252"/>
        <end position="272"/>
    </location>
</feature>
<dbReference type="Pfam" id="PF21436">
    <property type="entry name" value="STT3-PglB_core"/>
    <property type="match status" value="1"/>
</dbReference>
<dbReference type="PANTHER" id="PTHR13872:SF47">
    <property type="entry name" value="DOLICHYL-DIPHOSPHOOLIGOSACCHARIDE--PROTEIN GLYCOTRANSFERASE"/>
    <property type="match status" value="1"/>
</dbReference>
<evidence type="ECO:0000256" key="1">
    <source>
        <dbReference type="ARBA" id="ARBA00001936"/>
    </source>
</evidence>
<gene>
    <name evidence="24" type="primary">STT3B</name>
</gene>
<evidence type="ECO:0000256" key="19">
    <source>
        <dbReference type="ARBA" id="ARBA00070525"/>
    </source>
</evidence>
<dbReference type="GO" id="GO:0004579">
    <property type="term" value="F:dolichyl-diphosphooligosaccharide-protein glycotransferase activity"/>
    <property type="evidence" value="ECO:0007669"/>
    <property type="project" value="UniProtKB-EC"/>
</dbReference>
<comment type="subunit">
    <text evidence="18">Component of the oligosaccharyltransferase (OST) complex. There are 2 OST complexes, OST-A and OST-B, which contain STT3A or STT3B as catalytic subunit, respectively. OST-A and OST-B contain common core subunits RPN1, RPN2, OST48, OST4, DAD1 and TMEM258, and OST-B contains either MAGT1 or TUSC3 as specific accessory subunit.</text>
</comment>
<organism evidence="24 25">
    <name type="scientific">Electrophorus electricus</name>
    <name type="common">Electric eel</name>
    <name type="synonym">Gymnotus electricus</name>
    <dbReference type="NCBI Taxonomy" id="8005"/>
    <lineage>
        <taxon>Eukaryota</taxon>
        <taxon>Metazoa</taxon>
        <taxon>Chordata</taxon>
        <taxon>Craniata</taxon>
        <taxon>Vertebrata</taxon>
        <taxon>Euteleostomi</taxon>
        <taxon>Actinopterygii</taxon>
        <taxon>Neopterygii</taxon>
        <taxon>Teleostei</taxon>
        <taxon>Ostariophysi</taxon>
        <taxon>Gymnotiformes</taxon>
        <taxon>Gymnotoidei</taxon>
        <taxon>Gymnotidae</taxon>
        <taxon>Electrophorus</taxon>
    </lineage>
</organism>
<evidence type="ECO:0000256" key="20">
    <source>
        <dbReference type="SAM" id="MobiDB-lite"/>
    </source>
</evidence>
<name>A0A4W4HTS6_ELEEL</name>
<dbReference type="GO" id="GO:0043687">
    <property type="term" value="P:post-translational protein modification"/>
    <property type="evidence" value="ECO:0007669"/>
    <property type="project" value="TreeGrafter"/>
</dbReference>
<feature type="domain" description="Oligosaccharyl transferase STT3 N-terminal" evidence="22">
    <location>
        <begin position="61"/>
        <end position="453"/>
    </location>
</feature>
<comment type="cofactor">
    <cofactor evidence="1">
        <name>Mn(2+)</name>
        <dbReference type="ChEBI" id="CHEBI:29035"/>
    </cofactor>
</comment>
<keyword evidence="12" id="KW-0460">Magnesium</keyword>
<dbReference type="InterPro" id="IPR048999">
    <property type="entry name" value="STT3-PglB_core"/>
</dbReference>
<evidence type="ECO:0000259" key="23">
    <source>
        <dbReference type="Pfam" id="PF21436"/>
    </source>
</evidence>
<keyword evidence="9 21" id="KW-0812">Transmembrane</keyword>
<dbReference type="FunFam" id="3.40.50.12610:FF:000001">
    <property type="entry name" value="Dolichyl-diphosphooligosaccharide--protein glycosyltransferase subunit STT3B"/>
    <property type="match status" value="1"/>
</dbReference>
<dbReference type="InterPro" id="IPR003674">
    <property type="entry name" value="Oligo_trans_STT3"/>
</dbReference>
<keyword evidence="25" id="KW-1185">Reference proteome</keyword>
<dbReference type="GeneTree" id="ENSGT00940000155488"/>
<evidence type="ECO:0000256" key="9">
    <source>
        <dbReference type="ARBA" id="ARBA00022692"/>
    </source>
</evidence>
<dbReference type="Proteomes" id="UP000314983">
    <property type="component" value="Chromosome 10"/>
</dbReference>
<evidence type="ECO:0000256" key="3">
    <source>
        <dbReference type="ARBA" id="ARBA00004477"/>
    </source>
</evidence>
<evidence type="ECO:0000256" key="18">
    <source>
        <dbReference type="ARBA" id="ARBA00065008"/>
    </source>
</evidence>
<feature type="transmembrane region" description="Helical" evidence="21">
    <location>
        <begin position="279"/>
        <end position="299"/>
    </location>
</feature>
<evidence type="ECO:0000313" key="25">
    <source>
        <dbReference type="Proteomes" id="UP000314983"/>
    </source>
</evidence>
<reference evidence="25" key="2">
    <citation type="journal article" date="2017" name="Sci. Adv.">
        <title>A tail of two voltages: Proteomic comparison of the three electric organs of the electric eel.</title>
        <authorList>
            <person name="Traeger L.L."/>
            <person name="Sabat G."/>
            <person name="Barrett-Wilt G.A."/>
            <person name="Wells G.B."/>
            <person name="Sussman M.R."/>
        </authorList>
    </citation>
    <scope>NUCLEOTIDE SEQUENCE [LARGE SCALE GENOMIC DNA]</scope>
</reference>
<reference evidence="25" key="1">
    <citation type="journal article" date="2014" name="Science">
        <title>Nonhuman genetics. Genomic basis for the convergent evolution of electric organs.</title>
        <authorList>
            <person name="Gallant J.R."/>
            <person name="Traeger L.L."/>
            <person name="Volkening J.D."/>
            <person name="Moffett H."/>
            <person name="Chen P.H."/>
            <person name="Novina C.D."/>
            <person name="Phillips G.N.Jr."/>
            <person name="Anand R."/>
            <person name="Wells G.B."/>
            <person name="Pinch M."/>
            <person name="Guth R."/>
            <person name="Unguez G.A."/>
            <person name="Albert J.S."/>
            <person name="Zakon H.H."/>
            <person name="Samanta M.P."/>
            <person name="Sussman M.R."/>
        </authorList>
    </citation>
    <scope>NUCLEOTIDE SEQUENCE [LARGE SCALE GENOMIC DNA]</scope>
</reference>
<feature type="transmembrane region" description="Helical" evidence="21">
    <location>
        <begin position="158"/>
        <end position="178"/>
    </location>
</feature>
<keyword evidence="15" id="KW-0325">Glycoprotein</keyword>
<evidence type="ECO:0000313" key="24">
    <source>
        <dbReference type="Ensembl" id="ENSEEEP00000052501.2"/>
    </source>
</evidence>
<evidence type="ECO:0000256" key="11">
    <source>
        <dbReference type="ARBA" id="ARBA00022824"/>
    </source>
</evidence>
<dbReference type="GO" id="GO:0018279">
    <property type="term" value="P:protein N-linked glycosylation via asparagine"/>
    <property type="evidence" value="ECO:0007669"/>
    <property type="project" value="TreeGrafter"/>
</dbReference>
<dbReference type="AlphaFoldDB" id="A0A4W4HTS6"/>
<evidence type="ECO:0000259" key="22">
    <source>
        <dbReference type="Pfam" id="PF02516"/>
    </source>
</evidence>
<evidence type="ECO:0000256" key="12">
    <source>
        <dbReference type="ARBA" id="ARBA00022842"/>
    </source>
</evidence>
<evidence type="ECO:0000256" key="8">
    <source>
        <dbReference type="ARBA" id="ARBA00022679"/>
    </source>
</evidence>
<evidence type="ECO:0000256" key="6">
    <source>
        <dbReference type="ARBA" id="ARBA00012605"/>
    </source>
</evidence>
<feature type="transmembrane region" description="Helical" evidence="21">
    <location>
        <begin position="184"/>
        <end position="202"/>
    </location>
</feature>
<dbReference type="Ensembl" id="ENSEEET00000053067.2">
    <property type="protein sequence ID" value="ENSEEEP00000052501.2"/>
    <property type="gene ID" value="ENSEEEG00000024577.2"/>
</dbReference>
<comment type="subcellular location">
    <subcellularLocation>
        <location evidence="3">Endoplasmic reticulum membrane</location>
        <topology evidence="3">Multi-pass membrane protein</topology>
    </subcellularLocation>
</comment>
<evidence type="ECO:0000256" key="14">
    <source>
        <dbReference type="ARBA" id="ARBA00023136"/>
    </source>
</evidence>
<dbReference type="InterPro" id="IPR048307">
    <property type="entry name" value="STT3_N"/>
</dbReference>
<evidence type="ECO:0000256" key="2">
    <source>
        <dbReference type="ARBA" id="ARBA00001946"/>
    </source>
</evidence>
<evidence type="ECO:0000256" key="13">
    <source>
        <dbReference type="ARBA" id="ARBA00022989"/>
    </source>
</evidence>
<dbReference type="EC" id="2.4.99.18" evidence="6"/>
<feature type="region of interest" description="Disordered" evidence="20">
    <location>
        <begin position="469"/>
        <end position="492"/>
    </location>
</feature>
<comment type="catalytic activity">
    <reaction evidence="17">
        <text>a di-trans,poly-cis-dolichyl diphosphooligosaccharide + L-asparaginyl-[protein] = N(4)-(oligosaccharide-(1-&gt;4)-N-acetyl-beta-D-glucosaminyl-(1-&gt;4)-N-acetyl-beta-D-glucosaminyl)-L-asparaginyl-[protein] + a di-trans,poly-cis-dolichyl diphosphate + H(+)</text>
        <dbReference type="Rhea" id="RHEA:22980"/>
        <dbReference type="Rhea" id="RHEA-COMP:12804"/>
        <dbReference type="Rhea" id="RHEA-COMP:12805"/>
        <dbReference type="Rhea" id="RHEA-COMP:19506"/>
        <dbReference type="Rhea" id="RHEA-COMP:19509"/>
        <dbReference type="ChEBI" id="CHEBI:15378"/>
        <dbReference type="ChEBI" id="CHEBI:50347"/>
        <dbReference type="ChEBI" id="CHEBI:57497"/>
        <dbReference type="ChEBI" id="CHEBI:57570"/>
        <dbReference type="ChEBI" id="CHEBI:132529"/>
        <dbReference type="EC" id="2.4.99.18"/>
    </reaction>
</comment>
<comment type="pathway">
    <text evidence="4">Protein modification; protein glycosylation.</text>
</comment>
<dbReference type="GO" id="GO:0008250">
    <property type="term" value="C:oligosaccharyltransferase complex"/>
    <property type="evidence" value="ECO:0007669"/>
    <property type="project" value="UniProtKB-ARBA"/>
</dbReference>
<keyword evidence="14 21" id="KW-0472">Membrane</keyword>
<dbReference type="GO" id="GO:0046872">
    <property type="term" value="F:metal ion binding"/>
    <property type="evidence" value="ECO:0007669"/>
    <property type="project" value="UniProtKB-KW"/>
</dbReference>
<protein>
    <recommendedName>
        <fullName evidence="19">Dolichyl-diphosphooligosaccharide--protein glycosyltransferase subunit STT3B</fullName>
        <ecNumber evidence="6">2.4.99.18</ecNumber>
    </recommendedName>
</protein>
<reference evidence="24" key="4">
    <citation type="submission" date="2025-08" db="UniProtKB">
        <authorList>
            <consortium name="Ensembl"/>
        </authorList>
    </citation>
    <scope>IDENTIFICATION</scope>
</reference>
<keyword evidence="16" id="KW-0464">Manganese</keyword>
<evidence type="ECO:0000256" key="21">
    <source>
        <dbReference type="SAM" id="Phobius"/>
    </source>
</evidence>